<reference evidence="3" key="2">
    <citation type="journal article" date="2020" name="Microorganisms">
        <title>Osmotic Adaptation and Compatible Solute Biosynthesis of Phototrophic Bacteria as Revealed from Genome Analyses.</title>
        <authorList>
            <person name="Imhoff J.F."/>
            <person name="Rahn T."/>
            <person name="Kunzel S."/>
            <person name="Keller A."/>
            <person name="Neulinger S.C."/>
        </authorList>
    </citation>
    <scope>NUCLEOTIDE SEQUENCE</scope>
    <source>
        <strain evidence="3">LMG 28126</strain>
    </source>
</reference>
<evidence type="ECO:0000313" key="4">
    <source>
        <dbReference type="Proteomes" id="UP000706333"/>
    </source>
</evidence>
<name>A0A934TPB3_9RHOB</name>
<dbReference type="EMBL" id="NHSD01000323">
    <property type="protein sequence ID" value="MBK5928743.1"/>
    <property type="molecule type" value="Genomic_DNA"/>
</dbReference>
<feature type="region of interest" description="Disordered" evidence="1">
    <location>
        <begin position="1"/>
        <end position="92"/>
    </location>
</feature>
<sequence>MSGIKERRDGKAKAAPASTAQDSKAHDTKAQESKAHAAKAEDSKAQAAEPPRAAQAAPAPAAPAQATAPAPAQATAPAAAAPQDNVRTRELKSMEQMGAGILWAMFAVDEAAKEDNRVPKVVHAAKLFLIAVIFVAPVLLMWQHAF</sequence>
<dbReference type="Proteomes" id="UP000706333">
    <property type="component" value="Unassembled WGS sequence"/>
</dbReference>
<evidence type="ECO:0000313" key="3">
    <source>
        <dbReference type="EMBL" id="MBK5928743.1"/>
    </source>
</evidence>
<keyword evidence="2" id="KW-0812">Transmembrane</keyword>
<evidence type="ECO:0000256" key="1">
    <source>
        <dbReference type="SAM" id="MobiDB-lite"/>
    </source>
</evidence>
<feature type="compositionally biased region" description="Basic and acidic residues" evidence="1">
    <location>
        <begin position="1"/>
        <end position="12"/>
    </location>
</feature>
<gene>
    <name evidence="3" type="ORF">CCR87_15615</name>
</gene>
<dbReference type="RefSeq" id="WP_201158505.1">
    <property type="nucleotide sequence ID" value="NZ_NHSD01000323.1"/>
</dbReference>
<reference evidence="3" key="1">
    <citation type="submission" date="2017-05" db="EMBL/GenBank/DDBJ databases">
        <authorList>
            <person name="Imhoff J.F."/>
            <person name="Rahn T."/>
            <person name="Kuenzel S."/>
            <person name="Neulinger S.C."/>
        </authorList>
    </citation>
    <scope>NUCLEOTIDE SEQUENCE</scope>
    <source>
        <strain evidence="3">LMG 28126</strain>
    </source>
</reference>
<organism evidence="3 4">
    <name type="scientific">Rhodobaculum claviforme</name>
    <dbReference type="NCBI Taxonomy" id="1549854"/>
    <lineage>
        <taxon>Bacteria</taxon>
        <taxon>Pseudomonadati</taxon>
        <taxon>Pseudomonadota</taxon>
        <taxon>Alphaproteobacteria</taxon>
        <taxon>Rhodobacterales</taxon>
        <taxon>Paracoccaceae</taxon>
        <taxon>Rhodobaculum</taxon>
    </lineage>
</organism>
<dbReference type="AlphaFoldDB" id="A0A934TPB3"/>
<feature type="transmembrane region" description="Helical" evidence="2">
    <location>
        <begin position="127"/>
        <end position="145"/>
    </location>
</feature>
<keyword evidence="2" id="KW-0472">Membrane</keyword>
<protein>
    <submittedName>
        <fullName evidence="3">Uncharacterized protein</fullName>
    </submittedName>
</protein>
<evidence type="ECO:0000256" key="2">
    <source>
        <dbReference type="SAM" id="Phobius"/>
    </source>
</evidence>
<accession>A0A934TPB3</accession>
<feature type="compositionally biased region" description="Low complexity" evidence="1">
    <location>
        <begin position="45"/>
        <end position="83"/>
    </location>
</feature>
<comment type="caution">
    <text evidence="3">The sequence shown here is derived from an EMBL/GenBank/DDBJ whole genome shotgun (WGS) entry which is preliminary data.</text>
</comment>
<keyword evidence="4" id="KW-1185">Reference proteome</keyword>
<proteinExistence type="predicted"/>
<feature type="compositionally biased region" description="Basic and acidic residues" evidence="1">
    <location>
        <begin position="23"/>
        <end position="44"/>
    </location>
</feature>
<keyword evidence="2" id="KW-1133">Transmembrane helix</keyword>